<feature type="region of interest" description="Disordered" evidence="1">
    <location>
        <begin position="169"/>
        <end position="194"/>
    </location>
</feature>
<dbReference type="AlphaFoldDB" id="A0A1D1URY7"/>
<name>A0A1D1URY7_RAMVA</name>
<accession>A0A1D1URY7</accession>
<dbReference type="Proteomes" id="UP000186922">
    <property type="component" value="Unassembled WGS sequence"/>
</dbReference>
<reference evidence="2 3" key="1">
    <citation type="journal article" date="2016" name="Nat. Commun.">
        <title>Extremotolerant tardigrade genome and improved radiotolerance of human cultured cells by tardigrade-unique protein.</title>
        <authorList>
            <person name="Hashimoto T."/>
            <person name="Horikawa D.D."/>
            <person name="Saito Y."/>
            <person name="Kuwahara H."/>
            <person name="Kozuka-Hata H."/>
            <person name="Shin-I T."/>
            <person name="Minakuchi Y."/>
            <person name="Ohishi K."/>
            <person name="Motoyama A."/>
            <person name="Aizu T."/>
            <person name="Enomoto A."/>
            <person name="Kondo K."/>
            <person name="Tanaka S."/>
            <person name="Hara Y."/>
            <person name="Koshikawa S."/>
            <person name="Sagara H."/>
            <person name="Miura T."/>
            <person name="Yokobori S."/>
            <person name="Miyagawa K."/>
            <person name="Suzuki Y."/>
            <person name="Kubo T."/>
            <person name="Oyama M."/>
            <person name="Kohara Y."/>
            <person name="Fujiyama A."/>
            <person name="Arakawa K."/>
            <person name="Katayama T."/>
            <person name="Toyoda A."/>
            <person name="Kunieda T."/>
        </authorList>
    </citation>
    <scope>NUCLEOTIDE SEQUENCE [LARGE SCALE GENOMIC DNA]</scope>
    <source>
        <strain evidence="2 3">YOKOZUNA-1</strain>
    </source>
</reference>
<comment type="caution">
    <text evidence="2">The sequence shown here is derived from an EMBL/GenBank/DDBJ whole genome shotgun (WGS) entry which is preliminary data.</text>
</comment>
<evidence type="ECO:0000256" key="1">
    <source>
        <dbReference type="SAM" id="MobiDB-lite"/>
    </source>
</evidence>
<sequence>MEIIGSGRVPYCTHNEYGGNQGVNRPYFILSSDVVHFCCLSGTLPSRNVVADGYNVCCLTKAASAQYGQASYGGEYSPPATPTSAYRSPSYGGYPSVSTPSSSYQSPSYALPPASVQTYQNPTHGIYGGPAPMAPAPIYQGVPVIPASTRGSPSYGYYASPAMPASAYPSPSYGSSMQSPHSGNNNSNNSNSNEKKIRLPVFNQYVSNIFFGNGGMVVGTIAGNSGMGGSAMATSAQSATLMSLFGANGFSIGSNGNVVVNPAGGIGNNGNGNSGVGGSNGGYNGGGNGGNGGNGNGGAESLTKEGYGLRESAVSGVWKRIGSEACNKLPSKIERRQPWTPPIRTLFAFAVFSA</sequence>
<keyword evidence="3" id="KW-1185">Reference proteome</keyword>
<gene>
    <name evidence="2" type="primary">RvY_04522-1</name>
    <name evidence="2" type="synonym">RvY_04522.1</name>
    <name evidence="2" type="ORF">RvY_04522</name>
</gene>
<proteinExistence type="predicted"/>
<protein>
    <submittedName>
        <fullName evidence="2">Uncharacterized protein</fullName>
    </submittedName>
</protein>
<evidence type="ECO:0000313" key="2">
    <source>
        <dbReference type="EMBL" id="GAU92444.1"/>
    </source>
</evidence>
<evidence type="ECO:0000313" key="3">
    <source>
        <dbReference type="Proteomes" id="UP000186922"/>
    </source>
</evidence>
<organism evidence="2 3">
    <name type="scientific">Ramazzottius varieornatus</name>
    <name type="common">Water bear</name>
    <name type="synonym">Tardigrade</name>
    <dbReference type="NCBI Taxonomy" id="947166"/>
    <lineage>
        <taxon>Eukaryota</taxon>
        <taxon>Metazoa</taxon>
        <taxon>Ecdysozoa</taxon>
        <taxon>Tardigrada</taxon>
        <taxon>Eutardigrada</taxon>
        <taxon>Parachela</taxon>
        <taxon>Hypsibioidea</taxon>
        <taxon>Ramazzottiidae</taxon>
        <taxon>Ramazzottius</taxon>
    </lineage>
</organism>
<dbReference type="EMBL" id="BDGG01000002">
    <property type="protein sequence ID" value="GAU92444.1"/>
    <property type="molecule type" value="Genomic_DNA"/>
</dbReference>